<organism evidence="1 2">
    <name type="scientific">Erwinia phage vB_EhrS_59</name>
    <dbReference type="NCBI Taxonomy" id="2283025"/>
    <lineage>
        <taxon>Viruses</taxon>
        <taxon>Duplodnaviria</taxon>
        <taxon>Heunggongvirae</taxon>
        <taxon>Uroviricota</taxon>
        <taxon>Caudoviricetes</taxon>
        <taxon>Feofaniavirus</taxon>
        <taxon>Feofaniavirus Eho59</taxon>
    </lineage>
</organism>
<proteinExistence type="predicted"/>
<keyword evidence="2" id="KW-1185">Reference proteome</keyword>
<evidence type="ECO:0000313" key="1">
    <source>
        <dbReference type="EMBL" id="AXH43558.1"/>
    </source>
</evidence>
<gene>
    <name evidence="1" type="ORF">MZUP2_400</name>
</gene>
<accession>A0A4Y1NRF5</accession>
<dbReference type="Proteomes" id="UP000310697">
    <property type="component" value="Segment"/>
</dbReference>
<reference evidence="1 2" key="1">
    <citation type="journal article" date="2019" name="J. Basic Microbiol.">
        <title>Complete genome sequence analysis of temperate Erwinia bacteriophages 49 and 59.</title>
        <authorList>
            <person name="Zlatohurska M."/>
            <person name="Gorb T."/>
            <person name="Romaniuk L."/>
            <person name="Korol N."/>
            <person name="Faidiuk Y."/>
            <person name="Kropinski A.M."/>
            <person name="Kushkina A."/>
            <person name="Tovkach F."/>
        </authorList>
    </citation>
    <scope>NUCLEOTIDE SEQUENCE [LARGE SCALE GENOMIC DNA]</scope>
</reference>
<name>A0A4Y1NRF5_9CAUD</name>
<protein>
    <submittedName>
        <fullName evidence="1">Uncharacterized protein</fullName>
    </submittedName>
</protein>
<sequence>MKKNPFYRRRTGCKNDGFKEFACWQLSKRPMTGTELAKILKMTVTDLHAQMRWQVGANQTATIEASEWITDSEGNRDRIYTLTSRPQRITPKAGKTIVVSVRSFSLANEEQRQKNIIAAQRRARLIAAGLYITET</sequence>
<evidence type="ECO:0000313" key="2">
    <source>
        <dbReference type="Proteomes" id="UP000310697"/>
    </source>
</evidence>
<dbReference type="EMBL" id="MH443101">
    <property type="protein sequence ID" value="AXH43558.1"/>
    <property type="molecule type" value="Genomic_DNA"/>
</dbReference>